<evidence type="ECO:0000313" key="2">
    <source>
        <dbReference type="Proteomes" id="UP000198894"/>
    </source>
</evidence>
<name>A0A1G9FV76_9HYPH</name>
<dbReference type="EMBL" id="FNEE01000023">
    <property type="protein sequence ID" value="SDK92279.1"/>
    <property type="molecule type" value="Genomic_DNA"/>
</dbReference>
<gene>
    <name evidence="1" type="ORF">SAMN05428953_12333</name>
</gene>
<sequence>MCLFQKPPALKPLPPTPTIADKDVQAREAALRAELEQRQGTAGTVKTDLSPSELSGRRRVLLGV</sequence>
<protein>
    <submittedName>
        <fullName evidence="1">Uncharacterized protein</fullName>
    </submittedName>
</protein>
<dbReference type="RefSeq" id="WP_236473357.1">
    <property type="nucleotide sequence ID" value="NZ_FNEE01000023.1"/>
</dbReference>
<dbReference type="AlphaFoldDB" id="A0A1G9FV76"/>
<reference evidence="2" key="1">
    <citation type="submission" date="2016-10" db="EMBL/GenBank/DDBJ databases">
        <authorList>
            <person name="Varghese N."/>
            <person name="Submissions S."/>
        </authorList>
    </citation>
    <scope>NUCLEOTIDE SEQUENCE [LARGE SCALE GENOMIC DNA]</scope>
    <source>
        <strain evidence="2">CGMCC 1.11022</strain>
    </source>
</reference>
<proteinExistence type="predicted"/>
<organism evidence="1 2">
    <name type="scientific">Mesorhizobium muleiense</name>
    <dbReference type="NCBI Taxonomy" id="1004279"/>
    <lineage>
        <taxon>Bacteria</taxon>
        <taxon>Pseudomonadati</taxon>
        <taxon>Pseudomonadota</taxon>
        <taxon>Alphaproteobacteria</taxon>
        <taxon>Hyphomicrobiales</taxon>
        <taxon>Phyllobacteriaceae</taxon>
        <taxon>Mesorhizobium</taxon>
    </lineage>
</organism>
<evidence type="ECO:0000313" key="1">
    <source>
        <dbReference type="EMBL" id="SDK92279.1"/>
    </source>
</evidence>
<accession>A0A1G9FV76</accession>
<keyword evidence="2" id="KW-1185">Reference proteome</keyword>
<dbReference type="Proteomes" id="UP000198894">
    <property type="component" value="Unassembled WGS sequence"/>
</dbReference>